<evidence type="ECO:0000313" key="2">
    <source>
        <dbReference type="EMBL" id="VFD33169.1"/>
    </source>
</evidence>
<evidence type="ECO:0000313" key="6">
    <source>
        <dbReference type="Proteomes" id="UP000346772"/>
    </source>
</evidence>
<dbReference type="EMBL" id="CAADAN010000008">
    <property type="protein sequence ID" value="VFD33169.1"/>
    <property type="molecule type" value="Genomic_DNA"/>
</dbReference>
<dbReference type="EMBL" id="CAADAT010000003">
    <property type="protein sequence ID" value="VFD53259.1"/>
    <property type="molecule type" value="Genomic_DNA"/>
</dbReference>
<evidence type="ECO:0000313" key="4">
    <source>
        <dbReference type="EMBL" id="VHX91688.1"/>
    </source>
</evidence>
<dbReference type="EMBL" id="FUPS01000010">
    <property type="protein sequence ID" value="SJS75848.1"/>
    <property type="molecule type" value="Genomic_DNA"/>
</dbReference>
<proteinExistence type="predicted"/>
<dbReference type="Proteomes" id="UP000189137">
    <property type="component" value="Unassembled WGS sequence"/>
</dbReference>
<name>A0A170W0H2_CLODI</name>
<evidence type="ECO:0000313" key="3">
    <source>
        <dbReference type="EMBL" id="VFD53259.1"/>
    </source>
</evidence>
<comment type="caution">
    <text evidence="1">The sequence shown here is derived from an EMBL/GenBank/DDBJ whole genome shotgun (WGS) entry which is preliminary data.</text>
</comment>
<organism evidence="1 5">
    <name type="scientific">Clostridioides difficile</name>
    <name type="common">Peptoclostridium difficile</name>
    <dbReference type="NCBI Taxonomy" id="1496"/>
    <lineage>
        <taxon>Bacteria</taxon>
        <taxon>Bacillati</taxon>
        <taxon>Bacillota</taxon>
        <taxon>Clostridia</taxon>
        <taxon>Peptostreptococcales</taxon>
        <taxon>Peptostreptococcaceae</taxon>
        <taxon>Clostridioides</taxon>
    </lineage>
</organism>
<dbReference type="Proteomes" id="UP000346772">
    <property type="component" value="Unassembled WGS sequence"/>
</dbReference>
<evidence type="ECO:0000313" key="7">
    <source>
        <dbReference type="Proteomes" id="UP000372533"/>
    </source>
</evidence>
<accession>A0A170W0H2</accession>
<dbReference type="EMBL" id="CAAJVP010000001">
    <property type="protein sequence ID" value="VHX91688.1"/>
    <property type="molecule type" value="Genomic_DNA"/>
</dbReference>
<gene>
    <name evidence="4" type="ORF">SAMEA1402366_00030</name>
    <name evidence="2" type="ORF">SAMEA1402399_02446</name>
    <name evidence="3" type="ORF">SAMEA1710456_00719</name>
    <name evidence="1" type="ORF">SAMEA3375112_02819</name>
</gene>
<dbReference type="Proteomes" id="UP000411588">
    <property type="component" value="Unassembled WGS sequence"/>
</dbReference>
<sequence>MLDIVMIALLFIGFVSMKLLADWCGKQTEKK</sequence>
<evidence type="ECO:0000313" key="1">
    <source>
        <dbReference type="EMBL" id="SJS75848.1"/>
    </source>
</evidence>
<dbReference type="AlphaFoldDB" id="A0A170W0H2"/>
<evidence type="ECO:0000313" key="5">
    <source>
        <dbReference type="Proteomes" id="UP000189137"/>
    </source>
</evidence>
<protein>
    <submittedName>
        <fullName evidence="1">Uncharacterized protein</fullName>
    </submittedName>
</protein>
<evidence type="ECO:0000313" key="8">
    <source>
        <dbReference type="Proteomes" id="UP000411588"/>
    </source>
</evidence>
<reference evidence="1 5" key="1">
    <citation type="submission" date="2017-02" db="EMBL/GenBank/DDBJ databases">
        <authorList>
            <consortium name="Pathogen Informatics"/>
        </authorList>
    </citation>
    <scope>NUCLEOTIDE SEQUENCE [LARGE SCALE GENOMIC DNA]</scope>
    <source>
        <strain evidence="3 6">078GUE027</strain>
        <strain evidence="8">clo34</strain>
        <strain evidence="2">Clo34</strain>
        <strain evidence="4">Tl291</strain>
        <strain evidence="7">tl291</strain>
        <strain evidence="1 5">VRECD0157</strain>
    </source>
</reference>
<dbReference type="Proteomes" id="UP000372533">
    <property type="component" value="Unassembled WGS sequence"/>
</dbReference>